<sequence>MLIVDSVQHAKAGHAGMALGMAEVAYFLYRHAMRYNSTSPKWFNRDRFVLSAGHACLLQLRLKTQSKVVERKLKMENLAKIEDLKCLCKLGSRTPGYPENVVTQGIEVTTGPLGQGVVNAVGLALAEANLGARYNKPDVAVVDHRTTDLALSEDISARFEALGWNTITIDNSQGNLDAFKNALISAHCETRKPTFIRFPIIPGAVVHCLLKTIIGKLSKKEGSSKAHHGTFDDDDVKQMKQKVKWNDREPFHVIPMVYREMQAQIDLGGRLEQEWNSKLNYYQNKYPEEAAEFKLLVADGMIPGWESSFPKWSMSDPVDSTGGYSGKCLNALAKVLPGLIGGSADLASSNQAYLHNLGDFKQPDSPWGQNIRYGVREHAMAGISNGLALHGGGLIPFAATFLVFSDYMKNSVRLSALSHAGVLYILTHDSVGIGEDGPTHQPIEHLSGLRAIPHLLLFRPADGKETAGAYKVAANVEGALADVVGKGGYIVSDNSEKELPEIILIGTGSELCLCEASANVLRKEGTRVRVVSLVCRRLFDRQPRDYKEFVLPSSVSKRVSVEAGLPLGWKEYVGDEGIATGIDDFGYSGPYSEVFNKYGFTEENVTKTTKSLLTK</sequence>
<keyword evidence="13" id="KW-0786">Thiamine pyrophosphate</keyword>
<name>A0A9J6B3F2_SOLCO</name>
<dbReference type="Pfam" id="PF00456">
    <property type="entry name" value="Transketolase_N"/>
    <property type="match status" value="2"/>
</dbReference>
<evidence type="ECO:0000313" key="16">
    <source>
        <dbReference type="EMBL" id="KAG5631233.1"/>
    </source>
</evidence>
<dbReference type="EMBL" id="JACXVP010000001">
    <property type="protein sequence ID" value="KAG5631233.1"/>
    <property type="molecule type" value="Genomic_DNA"/>
</dbReference>
<dbReference type="EC" id="2.2.1.1" evidence="8"/>
<dbReference type="Gene3D" id="3.40.50.920">
    <property type="match status" value="1"/>
</dbReference>
<evidence type="ECO:0000259" key="15">
    <source>
        <dbReference type="SMART" id="SM00861"/>
    </source>
</evidence>
<dbReference type="OrthoDB" id="10267175at2759"/>
<evidence type="ECO:0000256" key="6">
    <source>
        <dbReference type="ARBA" id="ARBA00007131"/>
    </source>
</evidence>
<dbReference type="Pfam" id="PF02779">
    <property type="entry name" value="Transket_pyr"/>
    <property type="match status" value="1"/>
</dbReference>
<evidence type="ECO:0000256" key="11">
    <source>
        <dbReference type="ARBA" id="ARBA00022837"/>
    </source>
</evidence>
<dbReference type="PANTHER" id="PTHR43522">
    <property type="entry name" value="TRANSKETOLASE"/>
    <property type="match status" value="1"/>
</dbReference>
<dbReference type="InterPro" id="IPR055152">
    <property type="entry name" value="Transketolase-like_C_2"/>
</dbReference>
<dbReference type="GO" id="GO:0046872">
    <property type="term" value="F:metal ion binding"/>
    <property type="evidence" value="ECO:0007669"/>
    <property type="project" value="UniProtKB-KW"/>
</dbReference>
<dbReference type="InterPro" id="IPR009014">
    <property type="entry name" value="Transketo_C/PFOR_II"/>
</dbReference>
<evidence type="ECO:0000256" key="8">
    <source>
        <dbReference type="ARBA" id="ARBA00013152"/>
    </source>
</evidence>
<comment type="similarity">
    <text evidence="6">Belongs to the transketolase family.</text>
</comment>
<dbReference type="InterPro" id="IPR029061">
    <property type="entry name" value="THDP-binding"/>
</dbReference>
<comment type="cofactor">
    <cofactor evidence="5">
        <name>thiamine diphosphate</name>
        <dbReference type="ChEBI" id="CHEBI:58937"/>
    </cofactor>
</comment>
<feature type="domain" description="Transketolase-like pyrimidine-binding" evidence="15">
    <location>
        <begin position="319"/>
        <end position="491"/>
    </location>
</feature>
<keyword evidence="10" id="KW-0479">Metal-binding</keyword>
<evidence type="ECO:0000256" key="4">
    <source>
        <dbReference type="ARBA" id="ARBA00001946"/>
    </source>
</evidence>
<dbReference type="GO" id="GO:0006098">
    <property type="term" value="P:pentose-phosphate shunt"/>
    <property type="evidence" value="ECO:0007669"/>
    <property type="project" value="TreeGrafter"/>
</dbReference>
<evidence type="ECO:0000256" key="13">
    <source>
        <dbReference type="ARBA" id="ARBA00023052"/>
    </source>
</evidence>
<evidence type="ECO:0000256" key="5">
    <source>
        <dbReference type="ARBA" id="ARBA00001964"/>
    </source>
</evidence>
<accession>A0A9J6B3F2</accession>
<comment type="caution">
    <text evidence="16">The sequence shown here is derived from an EMBL/GenBank/DDBJ whole genome shotgun (WGS) entry which is preliminary data.</text>
</comment>
<proteinExistence type="inferred from homology"/>
<dbReference type="SMART" id="SM00861">
    <property type="entry name" value="Transket_pyr"/>
    <property type="match status" value="1"/>
</dbReference>
<organism evidence="16 17">
    <name type="scientific">Solanum commersonii</name>
    <name type="common">Commerson's wild potato</name>
    <name type="synonym">Commerson's nightshade</name>
    <dbReference type="NCBI Taxonomy" id="4109"/>
    <lineage>
        <taxon>Eukaryota</taxon>
        <taxon>Viridiplantae</taxon>
        <taxon>Streptophyta</taxon>
        <taxon>Embryophyta</taxon>
        <taxon>Tracheophyta</taxon>
        <taxon>Spermatophyta</taxon>
        <taxon>Magnoliopsida</taxon>
        <taxon>eudicotyledons</taxon>
        <taxon>Gunneridae</taxon>
        <taxon>Pentapetalae</taxon>
        <taxon>asterids</taxon>
        <taxon>lamiids</taxon>
        <taxon>Solanales</taxon>
        <taxon>Solanaceae</taxon>
        <taxon>Solanoideae</taxon>
        <taxon>Solaneae</taxon>
        <taxon>Solanum</taxon>
    </lineage>
</organism>
<evidence type="ECO:0000256" key="2">
    <source>
        <dbReference type="ARBA" id="ARBA00001936"/>
    </source>
</evidence>
<dbReference type="Proteomes" id="UP000824120">
    <property type="component" value="Chromosome 1"/>
</dbReference>
<keyword evidence="17" id="KW-1185">Reference proteome</keyword>
<dbReference type="FunFam" id="3.40.50.920:FF:000003">
    <property type="entry name" value="Transketolase"/>
    <property type="match status" value="1"/>
</dbReference>
<dbReference type="Gene3D" id="3.40.50.970">
    <property type="match status" value="3"/>
</dbReference>
<comment type="cofactor">
    <cofactor evidence="4">
        <name>Mg(2+)</name>
        <dbReference type="ChEBI" id="CHEBI:18420"/>
    </cofactor>
</comment>
<comment type="cofactor">
    <cofactor evidence="1">
        <name>Ca(2+)</name>
        <dbReference type="ChEBI" id="CHEBI:29108"/>
    </cofactor>
</comment>
<dbReference type="CDD" id="cd07033">
    <property type="entry name" value="TPP_PYR_DXS_TK_like"/>
    <property type="match status" value="1"/>
</dbReference>
<evidence type="ECO:0000313" key="17">
    <source>
        <dbReference type="Proteomes" id="UP000824120"/>
    </source>
</evidence>
<dbReference type="InterPro" id="IPR005474">
    <property type="entry name" value="Transketolase_N"/>
</dbReference>
<evidence type="ECO:0000256" key="14">
    <source>
        <dbReference type="ARBA" id="ARBA00049473"/>
    </source>
</evidence>
<evidence type="ECO:0000256" key="9">
    <source>
        <dbReference type="ARBA" id="ARBA00022679"/>
    </source>
</evidence>
<protein>
    <recommendedName>
        <fullName evidence="8">transketolase</fullName>
        <ecNumber evidence="8">2.2.1.1</ecNumber>
    </recommendedName>
</protein>
<dbReference type="PANTHER" id="PTHR43522:SF5">
    <property type="entry name" value="TRANSKETOLASE"/>
    <property type="match status" value="1"/>
</dbReference>
<dbReference type="InterPro" id="IPR033247">
    <property type="entry name" value="Transketolase_fam"/>
</dbReference>
<comment type="catalytic activity">
    <reaction evidence="14">
        <text>D-sedoheptulose 7-phosphate + D-glyceraldehyde 3-phosphate = aldehydo-D-ribose 5-phosphate + D-xylulose 5-phosphate</text>
        <dbReference type="Rhea" id="RHEA:10508"/>
        <dbReference type="ChEBI" id="CHEBI:57483"/>
        <dbReference type="ChEBI" id="CHEBI:57737"/>
        <dbReference type="ChEBI" id="CHEBI:58273"/>
        <dbReference type="ChEBI" id="CHEBI:59776"/>
        <dbReference type="EC" id="2.2.1.1"/>
    </reaction>
</comment>
<keyword evidence="9" id="KW-0808">Transferase</keyword>
<dbReference type="InterPro" id="IPR020826">
    <property type="entry name" value="Transketolase_BS"/>
</dbReference>
<dbReference type="InterPro" id="IPR005475">
    <property type="entry name" value="Transketolase-like_Pyr-bd"/>
</dbReference>
<comment type="cofactor">
    <cofactor evidence="2">
        <name>Mn(2+)</name>
        <dbReference type="ChEBI" id="CHEBI:29035"/>
    </cofactor>
</comment>
<dbReference type="FunFam" id="3.40.50.970:FF:000045">
    <property type="entry name" value="Transketolase"/>
    <property type="match status" value="1"/>
</dbReference>
<dbReference type="PROSITE" id="PS00802">
    <property type="entry name" value="TRANSKETOLASE_2"/>
    <property type="match status" value="1"/>
</dbReference>
<evidence type="ECO:0000256" key="10">
    <source>
        <dbReference type="ARBA" id="ARBA00022723"/>
    </source>
</evidence>
<reference evidence="16 17" key="1">
    <citation type="submission" date="2020-09" db="EMBL/GenBank/DDBJ databases">
        <title>De no assembly of potato wild relative species, Solanum commersonii.</title>
        <authorList>
            <person name="Cho K."/>
        </authorList>
    </citation>
    <scope>NUCLEOTIDE SEQUENCE [LARGE SCALE GENOMIC DNA]</scope>
    <source>
        <strain evidence="16">LZ3.2</strain>
        <tissue evidence="16">Leaf</tissue>
    </source>
</reference>
<dbReference type="GO" id="GO:0005829">
    <property type="term" value="C:cytosol"/>
    <property type="evidence" value="ECO:0007669"/>
    <property type="project" value="TreeGrafter"/>
</dbReference>
<evidence type="ECO:0000256" key="1">
    <source>
        <dbReference type="ARBA" id="ARBA00001913"/>
    </source>
</evidence>
<evidence type="ECO:0000256" key="12">
    <source>
        <dbReference type="ARBA" id="ARBA00022842"/>
    </source>
</evidence>
<keyword evidence="11" id="KW-0106">Calcium</keyword>
<comment type="subunit">
    <text evidence="7">Homodimer.</text>
</comment>
<comment type="cofactor">
    <cofactor evidence="3">
        <name>Co(2+)</name>
        <dbReference type="ChEBI" id="CHEBI:48828"/>
    </cofactor>
</comment>
<evidence type="ECO:0000256" key="3">
    <source>
        <dbReference type="ARBA" id="ARBA00001941"/>
    </source>
</evidence>
<dbReference type="GO" id="GO:0004802">
    <property type="term" value="F:transketolase activity"/>
    <property type="evidence" value="ECO:0007669"/>
    <property type="project" value="UniProtKB-EC"/>
</dbReference>
<gene>
    <name evidence="16" type="ORF">H5410_002950</name>
</gene>
<evidence type="ECO:0000256" key="7">
    <source>
        <dbReference type="ARBA" id="ARBA00011738"/>
    </source>
</evidence>
<dbReference type="AlphaFoldDB" id="A0A9J6B3F2"/>
<dbReference type="Pfam" id="PF22613">
    <property type="entry name" value="Transketolase_C_1"/>
    <property type="match status" value="1"/>
</dbReference>
<dbReference type="SUPFAM" id="SSF52518">
    <property type="entry name" value="Thiamin diphosphate-binding fold (THDP-binding)"/>
    <property type="match status" value="2"/>
</dbReference>
<dbReference type="SUPFAM" id="SSF52922">
    <property type="entry name" value="TK C-terminal domain-like"/>
    <property type="match status" value="1"/>
</dbReference>
<keyword evidence="12" id="KW-0460">Magnesium</keyword>